<dbReference type="Pfam" id="PF04264">
    <property type="entry name" value="YceI"/>
    <property type="match status" value="1"/>
</dbReference>
<reference evidence="2 3" key="2">
    <citation type="journal article" date="2012" name="J. Bacteriol.">
        <title>Genome Sequences of Burkholderia sp. Strains CCGE1002 and H160, Isolated from Legume Nodules in Mexico and Brazil.</title>
        <authorList>
            <person name="Ormeno-Orrillo E."/>
            <person name="Rogel M.A."/>
            <person name="Chueire L.M."/>
            <person name="Tiedje J.M."/>
            <person name="Martinez-Romero E."/>
            <person name="Hungria M."/>
        </authorList>
    </citation>
    <scope>NUCLEOTIDE SEQUENCE [LARGE SCALE GENOMIC DNA]</scope>
    <source>
        <strain evidence="2 3">CCGE1002</strain>
    </source>
</reference>
<dbReference type="InterPro" id="IPR036761">
    <property type="entry name" value="TTHA0802/YceI-like_sf"/>
</dbReference>
<dbReference type="InterPro" id="IPR007372">
    <property type="entry name" value="Lipid/polyisoprenoid-bd_YceI"/>
</dbReference>
<dbReference type="GeneID" id="301095422"/>
<dbReference type="PANTHER" id="PTHR34406:SF1">
    <property type="entry name" value="PROTEIN YCEI"/>
    <property type="match status" value="1"/>
</dbReference>
<proteinExistence type="predicted"/>
<dbReference type="STRING" id="640511.BC1002_4157"/>
<evidence type="ECO:0000313" key="2">
    <source>
        <dbReference type="EMBL" id="ADG18152.1"/>
    </source>
</evidence>
<name>D5WI57_PARAM</name>
<dbReference type="PANTHER" id="PTHR34406">
    <property type="entry name" value="PROTEIN YCEI"/>
    <property type="match status" value="1"/>
</dbReference>
<dbReference type="Proteomes" id="UP000002190">
    <property type="component" value="Chromosome 2"/>
</dbReference>
<dbReference type="KEGG" id="bge:BC1002_4157"/>
<evidence type="ECO:0000259" key="1">
    <source>
        <dbReference type="SMART" id="SM00867"/>
    </source>
</evidence>
<dbReference type="SUPFAM" id="SSF101874">
    <property type="entry name" value="YceI-like"/>
    <property type="match status" value="1"/>
</dbReference>
<evidence type="ECO:0000313" key="3">
    <source>
        <dbReference type="Proteomes" id="UP000002190"/>
    </source>
</evidence>
<protein>
    <submittedName>
        <fullName evidence="2">YceI family protein</fullName>
    </submittedName>
</protein>
<feature type="domain" description="Lipid/polyisoprenoid-binding YceI-like" evidence="1">
    <location>
        <begin position="6"/>
        <end position="170"/>
    </location>
</feature>
<dbReference type="Gene3D" id="2.40.128.110">
    <property type="entry name" value="Lipid/polyisoprenoid-binding, YceI-like"/>
    <property type="match status" value="1"/>
</dbReference>
<gene>
    <name evidence="2" type="ordered locus">BC1002_4157</name>
</gene>
<sequence length="177" mass="19174">MTNPAAWSVDPAHTHIGFSVGHLGLTRTPGVFKRFVARLQFDERNIEASSVTFEVETASIDTALEMRDGHLRGADWFDVEAHPKAVFVSRAVQRGGNDRYVIEGVLSLRGVTLPVMFDAALTGRAVNPWTQAPVVGFEAVATISRSAYGMGAFPGALSDSVRLKIETELTTKNDATQ</sequence>
<dbReference type="eggNOG" id="COG2353">
    <property type="taxonomic scope" value="Bacteria"/>
</dbReference>
<organism evidence="2 3">
    <name type="scientific">Paraburkholderia atlantica</name>
    <dbReference type="NCBI Taxonomy" id="2654982"/>
    <lineage>
        <taxon>Bacteria</taxon>
        <taxon>Pseudomonadati</taxon>
        <taxon>Pseudomonadota</taxon>
        <taxon>Betaproteobacteria</taxon>
        <taxon>Burkholderiales</taxon>
        <taxon>Burkholderiaceae</taxon>
        <taxon>Paraburkholderia</taxon>
    </lineage>
</organism>
<dbReference type="RefSeq" id="WP_013091952.1">
    <property type="nucleotide sequence ID" value="NC_014118.1"/>
</dbReference>
<accession>D5WI57</accession>
<dbReference type="EMBL" id="CP002014">
    <property type="protein sequence ID" value="ADG18152.1"/>
    <property type="molecule type" value="Genomic_DNA"/>
</dbReference>
<reference evidence="3" key="1">
    <citation type="submission" date="2010-04" db="EMBL/GenBank/DDBJ databases">
        <title>Complete sequence of chromosome 2 of Burkholderia sp. CCGE1002.</title>
        <authorList>
            <consortium name="US DOE Joint Genome Institute"/>
            <person name="Lucas S."/>
            <person name="Copeland A."/>
            <person name="Lapidus A."/>
            <person name="Cheng J.-F."/>
            <person name="Bruce D."/>
            <person name="Goodwin L."/>
            <person name="Pitluck S."/>
            <person name="Chertkov O."/>
            <person name="Detter J.C."/>
            <person name="Han C."/>
            <person name="Tapia R."/>
            <person name="Land M."/>
            <person name="Hauser L."/>
            <person name="Kyrpides N."/>
            <person name="Ovchinnikova G."/>
            <person name="Martinez-Romero E."/>
            <person name="Hernandez M.A.R."/>
            <person name="Tiedje J.M."/>
            <person name="Woyke T."/>
        </authorList>
    </citation>
    <scope>NUCLEOTIDE SEQUENCE [LARGE SCALE GENOMIC DNA]</scope>
    <source>
        <strain evidence="3">CCGE1002</strain>
    </source>
</reference>
<dbReference type="SMART" id="SM00867">
    <property type="entry name" value="YceI"/>
    <property type="match status" value="1"/>
</dbReference>
<dbReference type="HOGENOM" id="CLU_071003_3_0_4"/>
<dbReference type="AlphaFoldDB" id="D5WI57"/>